<dbReference type="SUPFAM" id="SSF49472">
    <property type="entry name" value="Transthyretin (synonym: prealbumin)"/>
    <property type="match status" value="1"/>
</dbReference>
<accession>A0ABS3VIS4</accession>
<proteinExistence type="predicted"/>
<dbReference type="Gene3D" id="2.60.40.180">
    <property type="entry name" value="Transthyretin/hydroxyisourate hydrolase domain"/>
    <property type="match status" value="1"/>
</dbReference>
<dbReference type="EMBL" id="WVUH01000001">
    <property type="protein sequence ID" value="MBO4204425.1"/>
    <property type="molecule type" value="Genomic_DNA"/>
</dbReference>
<dbReference type="Pfam" id="PF00576">
    <property type="entry name" value="Transthyretin"/>
    <property type="match status" value="1"/>
</dbReference>
<dbReference type="PANTHER" id="PTHR10395:SF7">
    <property type="entry name" value="5-HYDROXYISOURATE HYDROLASE"/>
    <property type="match status" value="1"/>
</dbReference>
<gene>
    <name evidence="2" type="ORF">GSF22_00120</name>
</gene>
<dbReference type="InterPro" id="IPR036817">
    <property type="entry name" value="Transthyretin/HIU_hydrolase_sf"/>
</dbReference>
<dbReference type="PANTHER" id="PTHR10395">
    <property type="entry name" value="URICASE AND TRANSTHYRETIN-RELATED"/>
    <property type="match status" value="1"/>
</dbReference>
<name>A0ABS3VIS4_MICEH</name>
<evidence type="ECO:0000259" key="1">
    <source>
        <dbReference type="Pfam" id="PF00576"/>
    </source>
</evidence>
<comment type="caution">
    <text evidence="2">The sequence shown here is derived from an EMBL/GenBank/DDBJ whole genome shotgun (WGS) entry which is preliminary data.</text>
</comment>
<organism evidence="2 3">
    <name type="scientific">Micromonospora echinofusca</name>
    <dbReference type="NCBI Taxonomy" id="47858"/>
    <lineage>
        <taxon>Bacteria</taxon>
        <taxon>Bacillati</taxon>
        <taxon>Actinomycetota</taxon>
        <taxon>Actinomycetes</taxon>
        <taxon>Micromonosporales</taxon>
        <taxon>Micromonosporaceae</taxon>
        <taxon>Micromonospora</taxon>
    </lineage>
</organism>
<sequence>MSIDLRIVDVAYGRPARDVAVRLERQFAEGWQLVYVGRTDDTGYIGDPFQAYVGLNRPHTGVYRLTLDCAGYFGLQGTVTFYRDAVLTFFVADTDEKHGLCVLMGPQTLTACHTRCEP</sequence>
<dbReference type="RefSeq" id="WP_208810507.1">
    <property type="nucleotide sequence ID" value="NZ_WVUH01000001.1"/>
</dbReference>
<dbReference type="Proteomes" id="UP000823521">
    <property type="component" value="Unassembled WGS sequence"/>
</dbReference>
<evidence type="ECO:0000313" key="3">
    <source>
        <dbReference type="Proteomes" id="UP000823521"/>
    </source>
</evidence>
<dbReference type="InterPro" id="IPR023416">
    <property type="entry name" value="Transthyretin/HIU_hydrolase_d"/>
</dbReference>
<feature type="domain" description="Transthyretin/hydroxyisourate hydrolase" evidence="1">
    <location>
        <begin position="6"/>
        <end position="107"/>
    </location>
</feature>
<keyword evidence="3" id="KW-1185">Reference proteome</keyword>
<evidence type="ECO:0000313" key="2">
    <source>
        <dbReference type="EMBL" id="MBO4204425.1"/>
    </source>
</evidence>
<reference evidence="2 3" key="1">
    <citation type="submission" date="2019-12" db="EMBL/GenBank/DDBJ databases">
        <title>Whole genome sequencing of endophytic Actinobacterium Micromonospora sp. MPMI6T.</title>
        <authorList>
            <person name="Evv R."/>
            <person name="Podile A.R."/>
        </authorList>
    </citation>
    <scope>NUCLEOTIDE SEQUENCE [LARGE SCALE GENOMIC DNA]</scope>
    <source>
        <strain evidence="2 3">MPMI6</strain>
    </source>
</reference>
<protein>
    <recommendedName>
        <fullName evidence="1">Transthyretin/hydroxyisourate hydrolase domain-containing protein</fullName>
    </recommendedName>
</protein>